<name>A0A0E9REL5_ANGAN</name>
<reference evidence="1" key="2">
    <citation type="journal article" date="2015" name="Fish Shellfish Immunol.">
        <title>Early steps in the European eel (Anguilla anguilla)-Vibrio vulnificus interaction in the gills: Role of the RtxA13 toxin.</title>
        <authorList>
            <person name="Callol A."/>
            <person name="Pajuelo D."/>
            <person name="Ebbesson L."/>
            <person name="Teles M."/>
            <person name="MacKenzie S."/>
            <person name="Amaro C."/>
        </authorList>
    </citation>
    <scope>NUCLEOTIDE SEQUENCE</scope>
</reference>
<dbReference type="EMBL" id="GBXM01081038">
    <property type="protein sequence ID" value="JAH27539.1"/>
    <property type="molecule type" value="Transcribed_RNA"/>
</dbReference>
<reference evidence="1" key="1">
    <citation type="submission" date="2014-11" db="EMBL/GenBank/DDBJ databases">
        <authorList>
            <person name="Amaro Gonzalez C."/>
        </authorList>
    </citation>
    <scope>NUCLEOTIDE SEQUENCE</scope>
</reference>
<evidence type="ECO:0000313" key="1">
    <source>
        <dbReference type="EMBL" id="JAH27539.1"/>
    </source>
</evidence>
<organism evidence="1">
    <name type="scientific">Anguilla anguilla</name>
    <name type="common">European freshwater eel</name>
    <name type="synonym">Muraena anguilla</name>
    <dbReference type="NCBI Taxonomy" id="7936"/>
    <lineage>
        <taxon>Eukaryota</taxon>
        <taxon>Metazoa</taxon>
        <taxon>Chordata</taxon>
        <taxon>Craniata</taxon>
        <taxon>Vertebrata</taxon>
        <taxon>Euteleostomi</taxon>
        <taxon>Actinopterygii</taxon>
        <taxon>Neopterygii</taxon>
        <taxon>Teleostei</taxon>
        <taxon>Anguilliformes</taxon>
        <taxon>Anguillidae</taxon>
        <taxon>Anguilla</taxon>
    </lineage>
</organism>
<proteinExistence type="predicted"/>
<sequence length="60" mass="7095">MSDWIFFSSYYSLTFIHTTLVLKLTNGNNGIKRLEPRLDRPLLYLHQGSNFTHLINQKQL</sequence>
<protein>
    <submittedName>
        <fullName evidence="1">Uncharacterized protein</fullName>
    </submittedName>
</protein>
<dbReference type="AlphaFoldDB" id="A0A0E9REL5"/>
<accession>A0A0E9REL5</accession>